<dbReference type="PROSITE" id="PS50262">
    <property type="entry name" value="G_PROTEIN_RECEP_F1_2"/>
    <property type="match status" value="1"/>
</dbReference>
<evidence type="ECO:0000256" key="2">
    <source>
        <dbReference type="ARBA" id="ARBA00010663"/>
    </source>
</evidence>
<keyword evidence="5 9" id="KW-0297">G-protein coupled receptor</keyword>
<evidence type="ECO:0000256" key="8">
    <source>
        <dbReference type="ARBA" id="ARBA00023224"/>
    </source>
</evidence>
<evidence type="ECO:0000313" key="12">
    <source>
        <dbReference type="EMBL" id="KAG8185982.1"/>
    </source>
</evidence>
<keyword evidence="3 9" id="KW-0812">Transmembrane</keyword>
<sequence length="318" mass="35858">MSIYDDGANDSCGNCTNYQDYDRDESFSVYFLEELVPVALVYGVTLVVGLVGNLLIIYTVVSFRRMRTISNVFLASLATADLLVVCVCVPVKFIQLFSYSWTLGEFCCKFVHYFQNVSAICSVLTLTSMSVERYYAIMHPVKSRYQCTMSQARRVIIIIWIASFVTAIPIIFAQIHLEVGERYRAYWCVRNWHQPWVWRAYEVYMLLLLLVVPSLVMGFAYCSICHQLWIVVKDRANMSCGEIRGEPTGASYWCKSLLVRAQLAPSLGMACLRSVHAALAAGGALTGYGVRLLLHLPPAVDCGQGSGQHDLWRDTYPK</sequence>
<feature type="transmembrane region" description="Helical" evidence="10">
    <location>
        <begin position="72"/>
        <end position="93"/>
    </location>
</feature>
<feature type="transmembrane region" description="Helical" evidence="10">
    <location>
        <begin position="39"/>
        <end position="60"/>
    </location>
</feature>
<comment type="subcellular location">
    <subcellularLocation>
        <location evidence="1">Membrane</location>
        <topology evidence="1">Multi-pass membrane protein</topology>
    </subcellularLocation>
</comment>
<dbReference type="Pfam" id="PF00001">
    <property type="entry name" value="7tm_1"/>
    <property type="match status" value="1"/>
</dbReference>
<dbReference type="AlphaFoldDB" id="A0AAV6UP02"/>
<gene>
    <name evidence="12" type="ORF">JTE90_003540</name>
</gene>
<dbReference type="PANTHER" id="PTHR45695">
    <property type="entry name" value="LEUCOKININ RECEPTOR-RELATED"/>
    <property type="match status" value="1"/>
</dbReference>
<protein>
    <recommendedName>
        <fullName evidence="11">G-protein coupled receptors family 1 profile domain-containing protein</fullName>
    </recommendedName>
</protein>
<keyword evidence="6 10" id="KW-0472">Membrane</keyword>
<evidence type="ECO:0000259" key="11">
    <source>
        <dbReference type="PROSITE" id="PS50262"/>
    </source>
</evidence>
<evidence type="ECO:0000256" key="3">
    <source>
        <dbReference type="ARBA" id="ARBA00022692"/>
    </source>
</evidence>
<organism evidence="12 13">
    <name type="scientific">Oedothorax gibbosus</name>
    <dbReference type="NCBI Taxonomy" id="931172"/>
    <lineage>
        <taxon>Eukaryota</taxon>
        <taxon>Metazoa</taxon>
        <taxon>Ecdysozoa</taxon>
        <taxon>Arthropoda</taxon>
        <taxon>Chelicerata</taxon>
        <taxon>Arachnida</taxon>
        <taxon>Araneae</taxon>
        <taxon>Araneomorphae</taxon>
        <taxon>Entelegynae</taxon>
        <taxon>Araneoidea</taxon>
        <taxon>Linyphiidae</taxon>
        <taxon>Erigoninae</taxon>
        <taxon>Oedothorax</taxon>
    </lineage>
</organism>
<evidence type="ECO:0000256" key="4">
    <source>
        <dbReference type="ARBA" id="ARBA00022989"/>
    </source>
</evidence>
<dbReference type="PROSITE" id="PS00237">
    <property type="entry name" value="G_PROTEIN_RECEP_F1_1"/>
    <property type="match status" value="1"/>
</dbReference>
<accession>A0AAV6UP02</accession>
<dbReference type="GO" id="GO:0004930">
    <property type="term" value="F:G protein-coupled receptor activity"/>
    <property type="evidence" value="ECO:0007669"/>
    <property type="project" value="UniProtKB-KW"/>
</dbReference>
<keyword evidence="4 10" id="KW-1133">Transmembrane helix</keyword>
<dbReference type="InterPro" id="IPR017452">
    <property type="entry name" value="GPCR_Rhodpsn_7TM"/>
</dbReference>
<evidence type="ECO:0000256" key="5">
    <source>
        <dbReference type="ARBA" id="ARBA00023040"/>
    </source>
</evidence>
<comment type="similarity">
    <text evidence="2 9">Belongs to the G-protein coupled receptor 1 family.</text>
</comment>
<dbReference type="GO" id="GO:0005886">
    <property type="term" value="C:plasma membrane"/>
    <property type="evidence" value="ECO:0007669"/>
    <property type="project" value="TreeGrafter"/>
</dbReference>
<evidence type="ECO:0000256" key="10">
    <source>
        <dbReference type="SAM" id="Phobius"/>
    </source>
</evidence>
<dbReference type="SUPFAM" id="SSF81321">
    <property type="entry name" value="Family A G protein-coupled receptor-like"/>
    <property type="match status" value="1"/>
</dbReference>
<feature type="transmembrane region" description="Helical" evidence="10">
    <location>
        <begin position="113"/>
        <end position="135"/>
    </location>
</feature>
<keyword evidence="7 9" id="KW-0675">Receptor</keyword>
<dbReference type="PANTHER" id="PTHR45695:SF9">
    <property type="entry name" value="LEUCOKININ RECEPTOR"/>
    <property type="match status" value="1"/>
</dbReference>
<keyword evidence="13" id="KW-1185">Reference proteome</keyword>
<dbReference type="Gene3D" id="1.20.1070.10">
    <property type="entry name" value="Rhodopsin 7-helix transmembrane proteins"/>
    <property type="match status" value="1"/>
</dbReference>
<dbReference type="EMBL" id="JAFNEN010000318">
    <property type="protein sequence ID" value="KAG8185982.1"/>
    <property type="molecule type" value="Genomic_DNA"/>
</dbReference>
<comment type="caution">
    <text evidence="12">The sequence shown here is derived from an EMBL/GenBank/DDBJ whole genome shotgun (WGS) entry which is preliminary data.</text>
</comment>
<evidence type="ECO:0000256" key="9">
    <source>
        <dbReference type="RuleBase" id="RU000688"/>
    </source>
</evidence>
<evidence type="ECO:0000256" key="7">
    <source>
        <dbReference type="ARBA" id="ARBA00023170"/>
    </source>
</evidence>
<reference evidence="12 13" key="1">
    <citation type="journal article" date="2022" name="Nat. Ecol. Evol.">
        <title>A masculinizing supergene underlies an exaggerated male reproductive morph in a spider.</title>
        <authorList>
            <person name="Hendrickx F."/>
            <person name="De Corte Z."/>
            <person name="Sonet G."/>
            <person name="Van Belleghem S.M."/>
            <person name="Kostlbacher S."/>
            <person name="Vangestel C."/>
        </authorList>
    </citation>
    <scope>NUCLEOTIDE SEQUENCE [LARGE SCALE GENOMIC DNA]</scope>
    <source>
        <strain evidence="12">W744_W776</strain>
    </source>
</reference>
<proteinExistence type="inferred from homology"/>
<keyword evidence="8 9" id="KW-0807">Transducer</keyword>
<feature type="domain" description="G-protein coupled receptors family 1 profile" evidence="11">
    <location>
        <begin position="52"/>
        <end position="224"/>
    </location>
</feature>
<evidence type="ECO:0000256" key="6">
    <source>
        <dbReference type="ARBA" id="ARBA00023136"/>
    </source>
</evidence>
<dbReference type="Proteomes" id="UP000827092">
    <property type="component" value="Unassembled WGS sequence"/>
</dbReference>
<dbReference type="PRINTS" id="PR00237">
    <property type="entry name" value="GPCRRHODOPSN"/>
</dbReference>
<evidence type="ECO:0000256" key="1">
    <source>
        <dbReference type="ARBA" id="ARBA00004141"/>
    </source>
</evidence>
<evidence type="ECO:0000313" key="13">
    <source>
        <dbReference type="Proteomes" id="UP000827092"/>
    </source>
</evidence>
<dbReference type="InterPro" id="IPR000276">
    <property type="entry name" value="GPCR_Rhodpsn"/>
</dbReference>
<feature type="transmembrane region" description="Helical" evidence="10">
    <location>
        <begin position="203"/>
        <end position="229"/>
    </location>
</feature>
<feature type="transmembrane region" description="Helical" evidence="10">
    <location>
        <begin position="155"/>
        <end position="177"/>
    </location>
</feature>
<name>A0AAV6UP02_9ARAC</name>